<accession>A0AAV6PS81</accession>
<keyword evidence="2" id="KW-1185">Reference proteome</keyword>
<protein>
    <submittedName>
        <fullName evidence="1">Uncharacterized protein</fullName>
    </submittedName>
</protein>
<name>A0AAV6PS81_SOLSE</name>
<dbReference type="EMBL" id="JAGKHQ010000021">
    <property type="protein sequence ID" value="KAG7474065.1"/>
    <property type="molecule type" value="Genomic_DNA"/>
</dbReference>
<evidence type="ECO:0000313" key="2">
    <source>
        <dbReference type="Proteomes" id="UP000693946"/>
    </source>
</evidence>
<evidence type="ECO:0000313" key="1">
    <source>
        <dbReference type="EMBL" id="KAG7474065.1"/>
    </source>
</evidence>
<gene>
    <name evidence="1" type="ORF">JOB18_001661</name>
</gene>
<proteinExistence type="predicted"/>
<organism evidence="1 2">
    <name type="scientific">Solea senegalensis</name>
    <name type="common">Senegalese sole</name>
    <dbReference type="NCBI Taxonomy" id="28829"/>
    <lineage>
        <taxon>Eukaryota</taxon>
        <taxon>Metazoa</taxon>
        <taxon>Chordata</taxon>
        <taxon>Craniata</taxon>
        <taxon>Vertebrata</taxon>
        <taxon>Euteleostomi</taxon>
        <taxon>Actinopterygii</taxon>
        <taxon>Neopterygii</taxon>
        <taxon>Teleostei</taxon>
        <taxon>Neoteleostei</taxon>
        <taxon>Acanthomorphata</taxon>
        <taxon>Carangaria</taxon>
        <taxon>Pleuronectiformes</taxon>
        <taxon>Pleuronectoidei</taxon>
        <taxon>Soleidae</taxon>
        <taxon>Solea</taxon>
    </lineage>
</organism>
<comment type="caution">
    <text evidence="1">The sequence shown here is derived from an EMBL/GenBank/DDBJ whole genome shotgun (WGS) entry which is preliminary data.</text>
</comment>
<dbReference type="AlphaFoldDB" id="A0AAV6PS81"/>
<sequence>MLAMPRVVMFHEPHVELIDNNGNNQVEVENLWKAARRPEQMDGGIVTQQQELVLLFSTASTLMRQKCLDDQKILIISVSQRISDLTPELCSTKTGEDICMMEIYEL</sequence>
<reference evidence="1 2" key="1">
    <citation type="journal article" date="2021" name="Sci. Rep.">
        <title>Chromosome anchoring in Senegalese sole (Solea senegalensis) reveals sex-associated markers and genome rearrangements in flatfish.</title>
        <authorList>
            <person name="Guerrero-Cozar I."/>
            <person name="Gomez-Garrido J."/>
            <person name="Berbel C."/>
            <person name="Martinez-Blanch J.F."/>
            <person name="Alioto T."/>
            <person name="Claros M.G."/>
            <person name="Gagnaire P.A."/>
            <person name="Manchado M."/>
        </authorList>
    </citation>
    <scope>NUCLEOTIDE SEQUENCE [LARGE SCALE GENOMIC DNA]</scope>
    <source>
        <strain evidence="1">Sse05_10M</strain>
    </source>
</reference>
<dbReference type="Proteomes" id="UP000693946">
    <property type="component" value="Linkage Group LG9"/>
</dbReference>